<evidence type="ECO:0000313" key="2">
    <source>
        <dbReference type="EMBL" id="OAF63778.1"/>
    </source>
</evidence>
<sequence>RKSKDKSKKKESKKPKLENKN</sequence>
<comment type="caution">
    <text evidence="2">The sequence shown here is derived from an EMBL/GenBank/DDBJ whole genome shotgun (WGS) entry which is preliminary data.</text>
</comment>
<protein>
    <submittedName>
        <fullName evidence="2">Uncharacterized protein</fullName>
    </submittedName>
</protein>
<dbReference type="Proteomes" id="UP000078046">
    <property type="component" value="Unassembled WGS sequence"/>
</dbReference>
<organism evidence="2 3">
    <name type="scientific">Intoshia linei</name>
    <dbReference type="NCBI Taxonomy" id="1819745"/>
    <lineage>
        <taxon>Eukaryota</taxon>
        <taxon>Metazoa</taxon>
        <taxon>Spiralia</taxon>
        <taxon>Lophotrochozoa</taxon>
        <taxon>Mesozoa</taxon>
        <taxon>Orthonectida</taxon>
        <taxon>Rhopaluridae</taxon>
        <taxon>Intoshia</taxon>
    </lineage>
</organism>
<feature type="region of interest" description="Disordered" evidence="1">
    <location>
        <begin position="1"/>
        <end position="21"/>
    </location>
</feature>
<proteinExistence type="predicted"/>
<name>A0A177AP38_9BILA</name>
<gene>
    <name evidence="2" type="ORF">A3Q56_08517</name>
</gene>
<evidence type="ECO:0000256" key="1">
    <source>
        <dbReference type="SAM" id="MobiDB-lite"/>
    </source>
</evidence>
<keyword evidence="3" id="KW-1185">Reference proteome</keyword>
<reference evidence="2 3" key="1">
    <citation type="submission" date="2016-04" db="EMBL/GenBank/DDBJ databases">
        <title>The genome of Intoshia linei affirms orthonectids as highly simplified spiralians.</title>
        <authorList>
            <person name="Mikhailov K.V."/>
            <person name="Slusarev G.S."/>
            <person name="Nikitin M.A."/>
            <person name="Logacheva M.D."/>
            <person name="Penin A."/>
            <person name="Aleoshin V."/>
            <person name="Panchin Y.V."/>
        </authorList>
    </citation>
    <scope>NUCLEOTIDE SEQUENCE [LARGE SCALE GENOMIC DNA]</scope>
    <source>
        <strain evidence="2">Intl2013</strain>
        <tissue evidence="2">Whole animal</tissue>
    </source>
</reference>
<feature type="compositionally biased region" description="Basic residues" evidence="1">
    <location>
        <begin position="1"/>
        <end position="13"/>
    </location>
</feature>
<feature type="non-terminal residue" evidence="2">
    <location>
        <position position="1"/>
    </location>
</feature>
<accession>A0A177AP38</accession>
<evidence type="ECO:0000313" key="3">
    <source>
        <dbReference type="Proteomes" id="UP000078046"/>
    </source>
</evidence>
<dbReference type="EMBL" id="LWCA01002601">
    <property type="protein sequence ID" value="OAF63778.1"/>
    <property type="molecule type" value="Genomic_DNA"/>
</dbReference>
<dbReference type="AlphaFoldDB" id="A0A177AP38"/>